<gene>
    <name evidence="1" type="ORF">DYBT9623_05294</name>
</gene>
<name>A0ABN7REP5_9BACT</name>
<dbReference type="EMBL" id="CAJRAU010000012">
    <property type="protein sequence ID" value="CAG5074607.1"/>
    <property type="molecule type" value="Genomic_DNA"/>
</dbReference>
<protein>
    <submittedName>
        <fullName evidence="1">Uncharacterized protein</fullName>
    </submittedName>
</protein>
<reference evidence="1 2" key="1">
    <citation type="submission" date="2021-04" db="EMBL/GenBank/DDBJ databases">
        <authorList>
            <person name="Rodrigo-Torres L."/>
            <person name="Arahal R. D."/>
            <person name="Lucena T."/>
        </authorList>
    </citation>
    <scope>NUCLEOTIDE SEQUENCE [LARGE SCALE GENOMIC DNA]</scope>
    <source>
        <strain evidence="1 2">CECT 9623</strain>
    </source>
</reference>
<evidence type="ECO:0000313" key="1">
    <source>
        <dbReference type="EMBL" id="CAG5074607.1"/>
    </source>
</evidence>
<sequence>MCPVQPLHKGMTTDFYYPMLVFVIAQHRVVRLATEVAFPNRATMRRTFADLIIQSLEPNLEKNCAYDFVQMCIEDRTVC</sequence>
<evidence type="ECO:0000313" key="2">
    <source>
        <dbReference type="Proteomes" id="UP000679725"/>
    </source>
</evidence>
<organism evidence="1 2">
    <name type="scientific">Dyadobacter linearis</name>
    <dbReference type="NCBI Taxonomy" id="2823330"/>
    <lineage>
        <taxon>Bacteria</taxon>
        <taxon>Pseudomonadati</taxon>
        <taxon>Bacteroidota</taxon>
        <taxon>Cytophagia</taxon>
        <taxon>Cytophagales</taxon>
        <taxon>Spirosomataceae</taxon>
        <taxon>Dyadobacter</taxon>
    </lineage>
</organism>
<comment type="caution">
    <text evidence="1">The sequence shown here is derived from an EMBL/GenBank/DDBJ whole genome shotgun (WGS) entry which is preliminary data.</text>
</comment>
<dbReference type="Proteomes" id="UP000679725">
    <property type="component" value="Unassembled WGS sequence"/>
</dbReference>
<keyword evidence="2" id="KW-1185">Reference proteome</keyword>
<accession>A0ABN7REP5</accession>
<proteinExistence type="predicted"/>